<dbReference type="Proteomes" id="UP000559962">
    <property type="component" value="Unassembled WGS sequence"/>
</dbReference>
<evidence type="ECO:0000313" key="1">
    <source>
        <dbReference type="EMBL" id="NLH35926.1"/>
    </source>
</evidence>
<protein>
    <submittedName>
        <fullName evidence="1">Uncharacterized protein</fullName>
    </submittedName>
</protein>
<accession>A0A847J4S2</accession>
<comment type="caution">
    <text evidence="1">The sequence shown here is derived from an EMBL/GenBank/DDBJ whole genome shotgun (WGS) entry which is preliminary data.</text>
</comment>
<dbReference type="EMBL" id="JAAYVO010000109">
    <property type="protein sequence ID" value="NLH35926.1"/>
    <property type="molecule type" value="Genomic_DNA"/>
</dbReference>
<name>A0A847J4S2_9LACT</name>
<sequence>MKVEVREIVCDWGVVIDDEVSSNLIFNSKANAEEVKRIIELDNQNLTIKTQGSQIPMSKSDADLIKKLKAMPSMGVAVVDYGNKAKAMLSNETNFVEAFLNPELIVIVSDDDF</sequence>
<dbReference type="AlphaFoldDB" id="A0A847J4S2"/>
<organism evidence="1 2">
    <name type="scientific">Pseudolactococcus chungangensis</name>
    <dbReference type="NCBI Taxonomy" id="451457"/>
    <lineage>
        <taxon>Bacteria</taxon>
        <taxon>Bacillati</taxon>
        <taxon>Bacillota</taxon>
        <taxon>Bacilli</taxon>
        <taxon>Lactobacillales</taxon>
        <taxon>Streptococcaceae</taxon>
        <taxon>Pseudolactococcus</taxon>
    </lineage>
</organism>
<evidence type="ECO:0000313" key="2">
    <source>
        <dbReference type="Proteomes" id="UP000559962"/>
    </source>
</evidence>
<proteinExistence type="predicted"/>
<gene>
    <name evidence="1" type="ORF">GX453_07925</name>
</gene>
<reference evidence="1 2" key="1">
    <citation type="journal article" date="2020" name="Biotechnol. Biofuels">
        <title>New insights from the biogas microbiome by comprehensive genome-resolved metagenomics of nearly 1600 species originating from multiple anaerobic digesters.</title>
        <authorList>
            <person name="Campanaro S."/>
            <person name="Treu L."/>
            <person name="Rodriguez-R L.M."/>
            <person name="Kovalovszki A."/>
            <person name="Ziels R.M."/>
            <person name="Maus I."/>
            <person name="Zhu X."/>
            <person name="Kougias P.G."/>
            <person name="Basile A."/>
            <person name="Luo G."/>
            <person name="Schluter A."/>
            <person name="Konstantinidis K.T."/>
            <person name="Angelidaki I."/>
        </authorList>
    </citation>
    <scope>NUCLEOTIDE SEQUENCE [LARGE SCALE GENOMIC DNA]</scope>
    <source>
        <strain evidence="1">AS27yjCOA_61</strain>
    </source>
</reference>